<keyword evidence="3" id="KW-1003">Cell membrane</keyword>
<evidence type="ECO:0000313" key="9">
    <source>
        <dbReference type="EMBL" id="MBY6141074.1"/>
    </source>
</evidence>
<keyword evidence="10" id="KW-1185">Reference proteome</keyword>
<dbReference type="PANTHER" id="PTHR47737:SF1">
    <property type="entry name" value="GLYCINE BETAINE_PROLINE BETAINE TRANSPORT SYSTEM PERMEASE PROTEIN PROW"/>
    <property type="match status" value="1"/>
</dbReference>
<organism evidence="9 10">
    <name type="scientific">Leisingera daeponensis</name>
    <dbReference type="NCBI Taxonomy" id="405746"/>
    <lineage>
        <taxon>Bacteria</taxon>
        <taxon>Pseudomonadati</taxon>
        <taxon>Pseudomonadota</taxon>
        <taxon>Alphaproteobacteria</taxon>
        <taxon>Rhodobacterales</taxon>
        <taxon>Roseobacteraceae</taxon>
        <taxon>Leisingera</taxon>
    </lineage>
</organism>
<dbReference type="InterPro" id="IPR035906">
    <property type="entry name" value="MetI-like_sf"/>
</dbReference>
<reference evidence="9 10" key="1">
    <citation type="submission" date="2021-06" db="EMBL/GenBank/DDBJ databases">
        <title>50 bacteria genomes isolated from Dapeng, Shenzhen, China.</title>
        <authorList>
            <person name="Zheng W."/>
            <person name="Yu S."/>
            <person name="Huang Y."/>
        </authorList>
    </citation>
    <scope>NUCLEOTIDE SEQUENCE [LARGE SCALE GENOMIC DNA]</scope>
    <source>
        <strain evidence="9 10">DP1N14-2</strain>
    </source>
</reference>
<dbReference type="RefSeq" id="WP_222509162.1">
    <property type="nucleotide sequence ID" value="NZ_JAHVJA010000008.1"/>
</dbReference>
<dbReference type="PROSITE" id="PS50928">
    <property type="entry name" value="ABC_TM1"/>
    <property type="match status" value="2"/>
</dbReference>
<dbReference type="InterPro" id="IPR000515">
    <property type="entry name" value="MetI-like"/>
</dbReference>
<keyword evidence="6 7" id="KW-0472">Membrane</keyword>
<feature type="transmembrane region" description="Helical" evidence="7">
    <location>
        <begin position="243"/>
        <end position="261"/>
    </location>
</feature>
<keyword evidence="5 7" id="KW-1133">Transmembrane helix</keyword>
<dbReference type="CDD" id="cd06261">
    <property type="entry name" value="TM_PBP2"/>
    <property type="match status" value="2"/>
</dbReference>
<accession>A0ABS7NIP1</accession>
<evidence type="ECO:0000256" key="3">
    <source>
        <dbReference type="ARBA" id="ARBA00022475"/>
    </source>
</evidence>
<dbReference type="Pfam" id="PF00528">
    <property type="entry name" value="BPD_transp_1"/>
    <property type="match status" value="2"/>
</dbReference>
<feature type="transmembrane region" description="Helical" evidence="7">
    <location>
        <begin position="132"/>
        <end position="159"/>
    </location>
</feature>
<evidence type="ECO:0000256" key="5">
    <source>
        <dbReference type="ARBA" id="ARBA00022989"/>
    </source>
</evidence>
<feature type="transmembrane region" description="Helical" evidence="7">
    <location>
        <begin position="616"/>
        <end position="635"/>
    </location>
</feature>
<dbReference type="Gene3D" id="1.10.3720.10">
    <property type="entry name" value="MetI-like"/>
    <property type="match status" value="2"/>
</dbReference>
<evidence type="ECO:0000259" key="8">
    <source>
        <dbReference type="PROSITE" id="PS50928"/>
    </source>
</evidence>
<dbReference type="SUPFAM" id="SSF161098">
    <property type="entry name" value="MetI-like"/>
    <property type="match status" value="2"/>
</dbReference>
<sequence>MTVPLTDWLGAFFAALAEFKAPFRALAAAAKFMMEAVRDVLAAIPWPVHVIAAVLAAHRASGRRLAVFAVLTYAYTLGTGKWDATLNTLALVIVAVPFALMVGFIMGTLAAKSDRARAIVEPFLDLMQTVPAFAYLVPAMLLLGFGPQVGLVVSVIYAAPPMARNVMLGLRRVPSEQIEASLMMGMTPRQRFFQVEMPASISQLAVGINQCVMATFAMVIIASVIGGFNDIGWEVSGNYRRQVLGASFEAGIVVTLFAILIDRTGNGFTRLALLSEAGKGKPGSTAHLKAGAILIIAALLLSVWVEAFRVFPETIRFGVAEMINALMDQVLHSFGPTLKAIKSKFVIFFMKPLEAGLVTAVTPMFWGFALTPPVIAGYFISASAAAVLFMRRGRTGAAIGILSIAVLVFFGMNGVPWPVWFIMAALAAERLAGRRTACFVVFTLAFILLNGLWDKAIFSMSLVTSAIFVSVAIGLPVGVLASMNRPFAIVVRSVNDFLQSVPVYVLLIPPLWLFRTSEFASMLAIVAYAIVPCIRYTYEGLLNTPDNTLEAARSMGMTRWQILLRVKIPMAVPAIMLGVNQTILFSLAMLVIAALITTRGLGQQIYTALGQQDPGLGIVAGLCIALIAMSMDRILQGWAAEKKQALGQE</sequence>
<evidence type="ECO:0000256" key="2">
    <source>
        <dbReference type="ARBA" id="ARBA00022448"/>
    </source>
</evidence>
<feature type="transmembrane region" description="Helical" evidence="7">
    <location>
        <begin position="88"/>
        <end position="111"/>
    </location>
</feature>
<dbReference type="EMBL" id="JAHVJA010000008">
    <property type="protein sequence ID" value="MBY6141074.1"/>
    <property type="molecule type" value="Genomic_DNA"/>
</dbReference>
<evidence type="ECO:0000256" key="4">
    <source>
        <dbReference type="ARBA" id="ARBA00022692"/>
    </source>
</evidence>
<feature type="domain" description="ABC transmembrane type-1" evidence="8">
    <location>
        <begin position="85"/>
        <end position="265"/>
    </location>
</feature>
<evidence type="ECO:0000256" key="7">
    <source>
        <dbReference type="RuleBase" id="RU363032"/>
    </source>
</evidence>
<evidence type="ECO:0000256" key="1">
    <source>
        <dbReference type="ARBA" id="ARBA00004651"/>
    </source>
</evidence>
<keyword evidence="4 7" id="KW-0812">Transmembrane</keyword>
<keyword evidence="2 7" id="KW-0813">Transport</keyword>
<feature type="transmembrane region" description="Helical" evidence="7">
    <location>
        <begin position="497"/>
        <end position="514"/>
    </location>
</feature>
<gene>
    <name evidence="9" type="ORF">KUV26_16665</name>
</gene>
<name>A0ABS7NIP1_9RHOB</name>
<evidence type="ECO:0000313" key="10">
    <source>
        <dbReference type="Proteomes" id="UP000766629"/>
    </source>
</evidence>
<feature type="domain" description="ABC transmembrane type-1" evidence="8">
    <location>
        <begin position="456"/>
        <end position="635"/>
    </location>
</feature>
<feature type="transmembrane region" description="Helical" evidence="7">
    <location>
        <begin position="397"/>
        <end position="420"/>
    </location>
</feature>
<comment type="caution">
    <text evidence="9">The sequence shown here is derived from an EMBL/GenBank/DDBJ whole genome shotgun (WGS) entry which is preliminary data.</text>
</comment>
<comment type="similarity">
    <text evidence="7">Belongs to the binding-protein-dependent transport system permease family.</text>
</comment>
<feature type="transmembrane region" description="Helical" evidence="7">
    <location>
        <begin position="207"/>
        <end position="231"/>
    </location>
</feature>
<feature type="transmembrane region" description="Helical" evidence="7">
    <location>
        <begin position="432"/>
        <end position="449"/>
    </location>
</feature>
<comment type="subcellular location">
    <subcellularLocation>
        <location evidence="1 7">Cell membrane</location>
        <topology evidence="1 7">Multi-pass membrane protein</topology>
    </subcellularLocation>
</comment>
<evidence type="ECO:0000256" key="6">
    <source>
        <dbReference type="ARBA" id="ARBA00023136"/>
    </source>
</evidence>
<feature type="transmembrane region" description="Helical" evidence="7">
    <location>
        <begin position="574"/>
        <end position="596"/>
    </location>
</feature>
<dbReference type="Proteomes" id="UP000766629">
    <property type="component" value="Unassembled WGS sequence"/>
</dbReference>
<proteinExistence type="inferred from homology"/>
<protein>
    <submittedName>
        <fullName evidence="9">ABC transporter permease subunit</fullName>
    </submittedName>
</protein>
<feature type="transmembrane region" description="Helical" evidence="7">
    <location>
        <begin position="456"/>
        <end position="477"/>
    </location>
</feature>
<feature type="transmembrane region" description="Helical" evidence="7">
    <location>
        <begin position="37"/>
        <end position="58"/>
    </location>
</feature>
<feature type="transmembrane region" description="Helical" evidence="7">
    <location>
        <begin position="290"/>
        <end position="308"/>
    </location>
</feature>
<dbReference type="PANTHER" id="PTHR47737">
    <property type="entry name" value="GLYCINE BETAINE/PROLINE BETAINE TRANSPORT SYSTEM PERMEASE PROTEIN PROW"/>
    <property type="match status" value="1"/>
</dbReference>
<feature type="transmembrane region" description="Helical" evidence="7">
    <location>
        <begin position="372"/>
        <end position="390"/>
    </location>
</feature>